<feature type="compositionally biased region" description="Polar residues" evidence="1">
    <location>
        <begin position="812"/>
        <end position="830"/>
    </location>
</feature>
<organism evidence="2">
    <name type="scientific">Tanacetum cinerariifolium</name>
    <name type="common">Dalmatian daisy</name>
    <name type="synonym">Chrysanthemum cinerariifolium</name>
    <dbReference type="NCBI Taxonomy" id="118510"/>
    <lineage>
        <taxon>Eukaryota</taxon>
        <taxon>Viridiplantae</taxon>
        <taxon>Streptophyta</taxon>
        <taxon>Embryophyta</taxon>
        <taxon>Tracheophyta</taxon>
        <taxon>Spermatophyta</taxon>
        <taxon>Magnoliopsida</taxon>
        <taxon>eudicotyledons</taxon>
        <taxon>Gunneridae</taxon>
        <taxon>Pentapetalae</taxon>
        <taxon>asterids</taxon>
        <taxon>campanulids</taxon>
        <taxon>Asterales</taxon>
        <taxon>Asteraceae</taxon>
        <taxon>Asteroideae</taxon>
        <taxon>Anthemideae</taxon>
        <taxon>Anthemidinae</taxon>
        <taxon>Tanacetum</taxon>
    </lineage>
</organism>
<feature type="non-terminal residue" evidence="2">
    <location>
        <position position="830"/>
    </location>
</feature>
<proteinExistence type="predicted"/>
<feature type="region of interest" description="Disordered" evidence="1">
    <location>
        <begin position="809"/>
        <end position="830"/>
    </location>
</feature>
<reference evidence="2" key="1">
    <citation type="journal article" date="2019" name="Sci. Rep.">
        <title>Draft genome of Tanacetum cinerariifolium, the natural source of mosquito coil.</title>
        <authorList>
            <person name="Yamashiro T."/>
            <person name="Shiraishi A."/>
            <person name="Satake H."/>
            <person name="Nakayama K."/>
        </authorList>
    </citation>
    <scope>NUCLEOTIDE SEQUENCE</scope>
</reference>
<feature type="non-terminal residue" evidence="2">
    <location>
        <position position="1"/>
    </location>
</feature>
<dbReference type="AlphaFoldDB" id="A0A699IV19"/>
<feature type="region of interest" description="Disordered" evidence="1">
    <location>
        <begin position="481"/>
        <end position="566"/>
    </location>
</feature>
<feature type="compositionally biased region" description="Basic residues" evidence="1">
    <location>
        <begin position="550"/>
        <end position="565"/>
    </location>
</feature>
<accession>A0A699IV19</accession>
<feature type="compositionally biased region" description="Basic and acidic residues" evidence="1">
    <location>
        <begin position="634"/>
        <end position="646"/>
    </location>
</feature>
<sequence length="830" mass="92792">IVVFGTTSERYHTWQQYHTCTPLQSTSDQAPFVLVQHQDSRPPSSLRWTAQVLRFKFSDSSSLTEPVHKNGDIIGTSDDRIDQASSGVAGRSSSRGFHQSCRKFTLGVWAFLMSSSFDECACSSGAISSSIYRSAWSPWTDFLDWWMEVVEVVAALVRIQKLQEILKPQMDLLVKEEDVADEVETQVVFMVTRDSFSSSYVLQPDLLRVLQSDHGSSNSLELHTAACDLHEICKSRFPTYVGKGSLSCQLLTWPMTVQPLLQPLVLSNQICHDVFEFTDTLHHHGICGALLLLRWWWNQAPTMAPPMCTDDEILPHIRWRALTTIINLCLTGKTSGFERPRAPVLQILWGVVTRAHINYAERIWEEFTQSIHTFIDDKRNLAQCNHRKKRATLIVIPSIRFTKLIVYHLQRQHKFHPRPDSPLHLPNEEPVLGYLKFSAKGTKTEVFEMPILGSLITSDIQEGSYYQEYLAKVAKHQRYLAGETGNDPDSPASKPTKTARKTKPTVPKVHPRPSVSKPVSSTQHEPKSALAKTPGKKRKLTTKISDKPSQAKKYRPGLVSKRHKPASSLKFVDESVAEDVPEKEPHVDDEEADMQRALEESLKTMYDVPQGPLPPVVIREPESEKYQPLPEVSGKGKEKVIEEQVSRDLINLQKPKMKSHANRYIFQRRTSTPTGSSRHDESSSLYAELGLTDSKEESEEVVHGADAGGQGEGQARPDPGAQDESQARSNPDEQAEGQAGPDPGNAEESQPIPSHVVHAGSDREHMDLDVADVSPQPPPEQIDEGFTATAYPNVQENLKLAVEEQVLLKEPASSSGTLSSLQQPTKDLGF</sequence>
<gene>
    <name evidence="2" type="ORF">Tci_560416</name>
</gene>
<dbReference type="EMBL" id="BKCJ010337111">
    <property type="protein sequence ID" value="GEZ88443.1"/>
    <property type="molecule type" value="Genomic_DNA"/>
</dbReference>
<name>A0A699IV19_TANCI</name>
<dbReference type="PROSITE" id="PS50330">
    <property type="entry name" value="UIM"/>
    <property type="match status" value="1"/>
</dbReference>
<protein>
    <submittedName>
        <fullName evidence="2">Histone deacetylase 14</fullName>
    </submittedName>
</protein>
<evidence type="ECO:0000313" key="2">
    <source>
        <dbReference type="EMBL" id="GEZ88443.1"/>
    </source>
</evidence>
<dbReference type="InterPro" id="IPR003903">
    <property type="entry name" value="UIM_dom"/>
</dbReference>
<comment type="caution">
    <text evidence="2">The sequence shown here is derived from an EMBL/GenBank/DDBJ whole genome shotgun (WGS) entry which is preliminary data.</text>
</comment>
<evidence type="ECO:0000256" key="1">
    <source>
        <dbReference type="SAM" id="MobiDB-lite"/>
    </source>
</evidence>
<feature type="region of interest" description="Disordered" evidence="1">
    <location>
        <begin position="605"/>
        <end position="787"/>
    </location>
</feature>